<dbReference type="InterPro" id="IPR008979">
    <property type="entry name" value="Galactose-bd-like_sf"/>
</dbReference>
<proteinExistence type="predicted"/>
<dbReference type="OrthoDB" id="8479154at2"/>
<dbReference type="Proteomes" id="UP000050471">
    <property type="component" value="Unassembled WGS sequence"/>
</dbReference>
<dbReference type="RefSeq" id="WP_055191134.1">
    <property type="nucleotide sequence ID" value="NZ_FPBS01000024.1"/>
</dbReference>
<evidence type="ECO:0000256" key="1">
    <source>
        <dbReference type="SAM" id="MobiDB-lite"/>
    </source>
</evidence>
<dbReference type="STRING" id="154981.AKJ29_01055"/>
<dbReference type="Gene3D" id="2.160.20.160">
    <property type="match status" value="4"/>
</dbReference>
<gene>
    <name evidence="2" type="ORF">AKJ29_01055</name>
</gene>
<feature type="compositionally biased region" description="Basic and acidic residues" evidence="1">
    <location>
        <begin position="1468"/>
        <end position="1485"/>
    </location>
</feature>
<dbReference type="EMBL" id="LKBA01000010">
    <property type="protein sequence ID" value="KPN62763.1"/>
    <property type="molecule type" value="Genomic_DNA"/>
</dbReference>
<feature type="region of interest" description="Disordered" evidence="1">
    <location>
        <begin position="1016"/>
        <end position="1037"/>
    </location>
</feature>
<reference evidence="2 3" key="1">
    <citation type="submission" date="2015-09" db="EMBL/GenBank/DDBJ databases">
        <title>Draft genome sequence of Aliiroseovarius crassostreae CV919-312TSm, the causative agent of Roseovarius Oyster Disease (formerly Juvenile Oyster Disease).</title>
        <authorList>
            <person name="Kessner L."/>
            <person name="Spinard E."/>
            <person name="Nelson D."/>
        </authorList>
    </citation>
    <scope>NUCLEOTIDE SEQUENCE [LARGE SCALE GENOMIC DNA]</scope>
    <source>
        <strain evidence="2 3">CV919-312</strain>
    </source>
</reference>
<dbReference type="Gene3D" id="2.60.120.260">
    <property type="entry name" value="Galactose-binding domain-like"/>
    <property type="match status" value="2"/>
</dbReference>
<sequence length="2637" mass="271266">MGTTHVENTAWYDDAGRSFDGAFTGIQSELYLGDGNDSIRTHTSSNLKVYLGTGNDTLDISNRAVTWAYVNDGDGDDYVRGGAVNLDIDASQGNDTYDIISGSDIDIWLGKGTKRVDIGVVGNVEIIETVFDVPLTWEEAYAAAVAQYAELRAEASKTMSPADLEKSFPTSGWNYEDAISFATYAFYNDSQNGRIIRIESSAYSKVVTGYSDDVIEALGVFDIYIKSYGGNNLVRAAGLNSTVITGDGNDFIEIAAAIGSVNAGQGNNQIVFRGVANSVYVGDGDDTFKIDAVGVSANAGGGNNRIFVRAAGARIIAGDGDDYADVLAGVGLLDLGGGNNTVNMYAIGGEVRVGDGNDTINVGAVGVDIDAGRGDNTFNVNAAGARLSAADGDDTAVVNAAVGLIDLGVGNNRVELNAVGGEIRVGGGDDTVILRAVGAEINVGAGDNIIDARAAGVRVTAGNGDDTAYVGAGVGLLDLGHGDNTVELNAVGGSVRVGDGDDTILVKVLGAEINAGNGDNIIEAAGFGVSATTGSGDDRIWSLGVGGQSIDSGDGNDIITAYGGVNIVSAGNGHNDVEVGGGLNVIQAGHGNNNIDAYGGLNVILAGHGDNVTRAYGGGNAVFLGDGSNDATAIGGLNVIAVGDGSNRIMAAGGANIILAGNGNSTLNTRAQDVTRDDRGANLVTNGSFELGNNYDQPTNLSVPDGWTVSDGLSMVHDTTQVDGSTPVNGVTIDVGASGKGRNVLSLDQGANAKIQQDIETRDGATYEISLLYSGAAAVSDESKVVEVWWNGELIGIITGDHSDWREYSFVATGTDTSRLELRAAGAADGYGGFVDNVSVREVLQGRTEDVSDMLTERPESGNLVTNGDFEAYTPGNGGAPDGWFRNASMPGTHIERLDTQIVGDVTESPFGRFGVELDSDANTGIYQDLRTEAGQTYEISIDYTARDHLAAENNTVEVLWDGKVVGTISETHGDWKTYTFTVTGATGSSSRLELRGGGTSDSIGGVIDNIRVEKQADSVNEAKSTQPDDRWDGSEGGNEIRAYGYGNLVISGSGDDKIIAGSLLNLAAEAATKAASESDSGFAKSLFGTSDGTVHGESSAGDILLNAVGAIANLGNIVIAGDGNNSVKAYGGGNLIQAGSGDDAITAVGLGNLIVAGNGNNSARIIGLNNAYWGGSGEDRVELIGGNNVLLLGTGNNVVTGLALGTNVIVGGGNEGETDSIVITGSSNLLHLGSGSNEVLAIGATNIIIGGQHDDTFFAIGQFNAINLGDGENAFVTIGSTNFVLGGDGNDSGVILGANNIALLGDGDNDVVLGGYSNVVLTGSGNDTIYSAARYNVIVTSGGDDTVISLGEANVVLAGSGNDFVAVAGRYNVVSAGAGADVVVAAGQYNVLLTESGDDVVLAVGKDNFVLSGSGDDMVAAFGKFNLIAAGSGSDIVLAVGQSNFVVTDNEITISIDELQKYQDDMKAKKEAAKNEAESKDKAPDAPSEPEPETSSNLETKAGPNGVSASYENKDLGVSISAGLKAAGSVSMLFPDLEFSSDAPDWKIPGFDLPQIDLEIPSSPDLKSRPDYKYGTLGNYGIPAISLPNLTIPDLNIPGQTLPSFSMPDVTKFGFRDDGLTFDFSLDIDVKPDFYSSLSNIYKDLVGKESAEGKGGVFTSNNLLRIEPGNGDPGLQSYAIQNADVGPATGSSNSFFQADRLTDTSTYSGTSKGGYNTLTSDADYDAKLEPTASTWKGRTLFGAAGSMNEVLTALGTAALNQFETYKVNQLDFSESSGSVADYLQGSALAYTGTGSDANDNVIHEVTGEIYLTAGTHTFEVTYEDYLLFTIDGETLVNATPSDDLQTVTVSFTAETDGMYDFKTVSYDTDGSSSLKIEEVISGASPGDPDTRQALSYQNYKPPADYVKEVKLEATTTIDLPTFTLPELSIPSFSIGGMDLSGLAKIDDLLGGRSFFGLTIPEFDIPEEYLKIPDFNLDDYASRADLTLAAQTFRIPSLTLPNVVGIDWSTRFGAFNHTYDLLQKSKVDGGDGDIAVVVGRDNRAYTGGGDDAALVLGKSNIVYTGDGNDAAALFGTEYNLLDMGAGADLAMALGKTNVINGGAGNDILFAIGENNTINAGTNDIGDGGDDNIMIAIGKENTLKTGPSGTDLNGGKDIAIAIGQKNDISTGGGNDTILVVGVENKVSAGGGDDIVVGIGKDNTIDLGNGADVLLSLGFNNTIIGDSSGQSNGADIIFALGGRNTVNAGGANDGVFVAGVFNTVMAAGGNDLVITTGVRNLTSLGSGDDAAIVLGVASLTTGGLGNDVIVNVGTFYGAFGGEGDDTFLSIGNGILSGGAGNDNFLNFGMGLLDALSGEAIGLFGKTLASSVAAIDKVMASFNVDGSAALASLFNFADNSILHGGSGEDTFVAGFGSSYAYGGTGADTYIYTLGSGCLTISDESNTDLMSKVGTQGGVAEGLGSVASGDAVDSYYENITDSNTTTTQSSDTTDTSSGTGDGFVDTLVFKTSPSQVFDLSMSNLRLSDDQRTLDVVVDGTSLGQVLLETWEDHDVIQLIDHDSTISLTFAELKAITAVQSRFNQFDVESVVAQGLQETIDFLKEGYLASQSAPASANADLLQGNYAGMMEYYTDLMGIDWV</sequence>
<accession>A0A0N8IBD0</accession>
<name>A0A0N8IBD0_9RHOB</name>
<comment type="caution">
    <text evidence="2">The sequence shown here is derived from an EMBL/GenBank/DDBJ whole genome shotgun (WGS) entry which is preliminary data.</text>
</comment>
<evidence type="ECO:0000313" key="3">
    <source>
        <dbReference type="Proteomes" id="UP000050471"/>
    </source>
</evidence>
<dbReference type="InterPro" id="IPR011049">
    <property type="entry name" value="Serralysin-like_metalloprot_C"/>
</dbReference>
<organism evidence="2 3">
    <name type="scientific">Aliiroseovarius crassostreae</name>
    <dbReference type="NCBI Taxonomy" id="154981"/>
    <lineage>
        <taxon>Bacteria</taxon>
        <taxon>Pseudomonadati</taxon>
        <taxon>Pseudomonadota</taxon>
        <taxon>Alphaproteobacteria</taxon>
        <taxon>Rhodobacterales</taxon>
        <taxon>Paracoccaceae</taxon>
        <taxon>Aliiroseovarius</taxon>
    </lineage>
</organism>
<protein>
    <submittedName>
        <fullName evidence="2">Uncharacterized protein</fullName>
    </submittedName>
</protein>
<keyword evidence="3" id="KW-1185">Reference proteome</keyword>
<feature type="region of interest" description="Disordered" evidence="1">
    <location>
        <begin position="1468"/>
        <end position="1510"/>
    </location>
</feature>
<evidence type="ECO:0000313" key="2">
    <source>
        <dbReference type="EMBL" id="KPN62763.1"/>
    </source>
</evidence>
<dbReference type="SUPFAM" id="SSF51120">
    <property type="entry name" value="beta-Roll"/>
    <property type="match status" value="4"/>
</dbReference>
<dbReference type="SUPFAM" id="SSF49785">
    <property type="entry name" value="Galactose-binding domain-like"/>
    <property type="match status" value="1"/>
</dbReference>